<evidence type="ECO:0000313" key="2">
    <source>
        <dbReference type="EMBL" id="JAT26584.1"/>
    </source>
</evidence>
<feature type="non-terminal residue" evidence="2">
    <location>
        <position position="140"/>
    </location>
</feature>
<organism evidence="2">
    <name type="scientific">Graphocephala atropunctata</name>
    <dbReference type="NCBI Taxonomy" id="36148"/>
    <lineage>
        <taxon>Eukaryota</taxon>
        <taxon>Metazoa</taxon>
        <taxon>Ecdysozoa</taxon>
        <taxon>Arthropoda</taxon>
        <taxon>Hexapoda</taxon>
        <taxon>Insecta</taxon>
        <taxon>Pterygota</taxon>
        <taxon>Neoptera</taxon>
        <taxon>Paraneoptera</taxon>
        <taxon>Hemiptera</taxon>
        <taxon>Auchenorrhyncha</taxon>
        <taxon>Membracoidea</taxon>
        <taxon>Cicadellidae</taxon>
        <taxon>Cicadellinae</taxon>
        <taxon>Cicadellini</taxon>
        <taxon>Graphocephala</taxon>
    </lineage>
</organism>
<keyword evidence="1" id="KW-1133">Transmembrane helix</keyword>
<sequence>GHSVVDVDKLQHQLNNRTELVATVGEYRTENRVLFWILLIILLLIALALITLLSCCLCPCCPLFATTRKRSRVHTAENVHFVVKEEEPGHESKAVQAEWNGTDRKEAWSGDTYTRRSWQFNRRNTRHPEPQRVVLVARGG</sequence>
<dbReference type="EMBL" id="GEBQ01013393">
    <property type="protein sequence ID" value="JAT26584.1"/>
    <property type="molecule type" value="Transcribed_RNA"/>
</dbReference>
<feature type="transmembrane region" description="Helical" evidence="1">
    <location>
        <begin position="33"/>
        <end position="65"/>
    </location>
</feature>
<dbReference type="AlphaFoldDB" id="A0A1B6LSI4"/>
<feature type="non-terminal residue" evidence="2">
    <location>
        <position position="1"/>
    </location>
</feature>
<name>A0A1B6LSI4_9HEMI</name>
<accession>A0A1B6LSI4</accession>
<reference evidence="2" key="1">
    <citation type="submission" date="2015-11" db="EMBL/GenBank/DDBJ databases">
        <title>De novo transcriptome assembly of four potential Pierce s Disease insect vectors from Arizona vineyards.</title>
        <authorList>
            <person name="Tassone E.E."/>
        </authorList>
    </citation>
    <scope>NUCLEOTIDE SEQUENCE</scope>
</reference>
<proteinExistence type="predicted"/>
<evidence type="ECO:0000256" key="1">
    <source>
        <dbReference type="SAM" id="Phobius"/>
    </source>
</evidence>
<protein>
    <submittedName>
        <fullName evidence="2">Uncharacterized protein</fullName>
    </submittedName>
</protein>
<keyword evidence="1" id="KW-0812">Transmembrane</keyword>
<gene>
    <name evidence="2" type="ORF">g.2951</name>
</gene>
<keyword evidence="1" id="KW-0472">Membrane</keyword>